<protein>
    <submittedName>
        <fullName evidence="2">NAD(P)H-binding protein</fullName>
    </submittedName>
</protein>
<evidence type="ECO:0000259" key="1">
    <source>
        <dbReference type="Pfam" id="PF13460"/>
    </source>
</evidence>
<organism evidence="2 3">
    <name type="scientific">Paracoccus lichenicola</name>
    <dbReference type="NCBI Taxonomy" id="2665644"/>
    <lineage>
        <taxon>Bacteria</taxon>
        <taxon>Pseudomonadati</taxon>
        <taxon>Pseudomonadota</taxon>
        <taxon>Alphaproteobacteria</taxon>
        <taxon>Rhodobacterales</taxon>
        <taxon>Paracoccaceae</taxon>
        <taxon>Paracoccus</taxon>
    </lineage>
</organism>
<dbReference type="GO" id="GO:0005737">
    <property type="term" value="C:cytoplasm"/>
    <property type="evidence" value="ECO:0007669"/>
    <property type="project" value="TreeGrafter"/>
</dbReference>
<dbReference type="EMBL" id="WMBT01000020">
    <property type="protein sequence ID" value="MTE01928.1"/>
    <property type="molecule type" value="Genomic_DNA"/>
</dbReference>
<dbReference type="PANTHER" id="PTHR48079:SF6">
    <property type="entry name" value="NAD(P)-BINDING DOMAIN-CONTAINING PROTEIN-RELATED"/>
    <property type="match status" value="1"/>
</dbReference>
<dbReference type="PANTHER" id="PTHR48079">
    <property type="entry name" value="PROTEIN YEEZ"/>
    <property type="match status" value="1"/>
</dbReference>
<sequence length="336" mass="36228">MDESKRTALVLGATGGVGGAVARALLAHGWAVRGMARDPGKAAAAARNLANGIEWVKGDAMVQDDVVHAAHGTDVIVHGVNPPGYRDWNKLVLPMIDNTIAAARQAGGARIVLPGTIYNFDPAATPVLHENSPQEPRSRKGAIRKELEARLERAARAGEAPALILRAGDFFGPHVRASWFAQAMVAPGKPVKRLTVLNRGVGHSWAYLPDLAETFARLLSAPDLLRTFERVQFEGMWDPDGHRMPEAIAAAVGRPRLLERAFPWWLMQIAAPLGGFPREAVDILPFWRHPVKLDNSRLVALLDAEPRTLLAEALRATLQGMGCLPGAGTAMRRLAA</sequence>
<dbReference type="Proteomes" id="UP000481417">
    <property type="component" value="Unassembled WGS sequence"/>
</dbReference>
<evidence type="ECO:0000313" key="3">
    <source>
        <dbReference type="Proteomes" id="UP000481417"/>
    </source>
</evidence>
<dbReference type="Gene3D" id="3.40.50.720">
    <property type="entry name" value="NAD(P)-binding Rossmann-like Domain"/>
    <property type="match status" value="1"/>
</dbReference>
<name>A0A6L6HX60_9RHOB</name>
<evidence type="ECO:0000313" key="2">
    <source>
        <dbReference type="EMBL" id="MTE01928.1"/>
    </source>
</evidence>
<dbReference type="InterPro" id="IPR016040">
    <property type="entry name" value="NAD(P)-bd_dom"/>
</dbReference>
<dbReference type="RefSeq" id="WP_154766001.1">
    <property type="nucleotide sequence ID" value="NZ_WMBT01000020.1"/>
</dbReference>
<accession>A0A6L6HX60</accession>
<comment type="caution">
    <text evidence="2">The sequence shown here is derived from an EMBL/GenBank/DDBJ whole genome shotgun (WGS) entry which is preliminary data.</text>
</comment>
<dbReference type="GO" id="GO:0004029">
    <property type="term" value="F:aldehyde dehydrogenase (NAD+) activity"/>
    <property type="evidence" value="ECO:0007669"/>
    <property type="project" value="TreeGrafter"/>
</dbReference>
<dbReference type="SUPFAM" id="SSF51735">
    <property type="entry name" value="NAD(P)-binding Rossmann-fold domains"/>
    <property type="match status" value="1"/>
</dbReference>
<gene>
    <name evidence="2" type="ORF">GIY56_16685</name>
</gene>
<dbReference type="InterPro" id="IPR036291">
    <property type="entry name" value="NAD(P)-bd_dom_sf"/>
</dbReference>
<proteinExistence type="predicted"/>
<keyword evidence="3" id="KW-1185">Reference proteome</keyword>
<dbReference type="Pfam" id="PF13460">
    <property type="entry name" value="NAD_binding_10"/>
    <property type="match status" value="1"/>
</dbReference>
<dbReference type="InterPro" id="IPR051783">
    <property type="entry name" value="NAD(P)-dependent_oxidoreduct"/>
</dbReference>
<reference evidence="2 3" key="1">
    <citation type="submission" date="2019-11" db="EMBL/GenBank/DDBJ databases">
        <authorList>
            <person name="Lang L."/>
        </authorList>
    </citation>
    <scope>NUCLEOTIDE SEQUENCE [LARGE SCALE GENOMIC DNA]</scope>
    <source>
        <strain evidence="2 3">YIM 132242</strain>
    </source>
</reference>
<feature type="domain" description="NAD(P)-binding" evidence="1">
    <location>
        <begin position="12"/>
        <end position="124"/>
    </location>
</feature>
<dbReference type="AlphaFoldDB" id="A0A6L6HX60"/>